<dbReference type="Pfam" id="PF00778">
    <property type="entry name" value="DIX"/>
    <property type="match status" value="1"/>
</dbReference>
<sequence>MSEDTGKSPDQQSTSTSEIKVFYYIDDQDPPYLTKLNVTGLPRLKDFKNALDRNCAKYKFFFATNDPSIGKVKEEITNDEQILPFDTQDRILAYLVSIEGSTTSSGGGGGGGGSGSKQPKLSHHQRDDTILTSTTNSSFNIQQPRLQRMSRRYASANSADYQKYFLKQRAVNDIASFPSSDLESTTFLDETEDDRYSTVTDSTTISSRYHGRNRPRRRKHRLPSGFDRASSFSSLNSESTMTLNIITVTLNLDAVNFLGISIVGQSDKTGSSDGGIYVGSIMKGGAVAQDGRIEPGDMILQVNDISFEGLSNDDAVKILRETVQKPGPIKLVVAKCWDPTPRGYFTLPRHEQARPVDPLSWLAHTQAVQNTYNNPQQQVLLHHRQSILNSTTNMSSTISSTNNTMLDNQRFGLDLNLTINSDMDTIVRAMAEPDSGLDIRDRIWLKIPIPKSFLGSDLVNWLFENVDGFVNRNDARKYASSMLKAGYIRHTVHKLTFSEQCYYVFGDIYSQGISQLTLDEEAEDYETVSDHTNTTDRRSGDSLLTTTRQNTVTTFGFVDKNNAPLQSPSQSVLTDTQHSGIAGTKSSSTSTSSSSETRQLIDVPNKLRSSKESFQRAMTNPLPREFFVDVILCYTNISQTWICDNYDTLNITKTDNLDYQIIINNQQFENFFVKNYYLSIFIIDNYPLTLHLLNASNNQFKKIIITSKNRYKSNIRQLILESNHIRQFNIDTIILPQSLEIISLANNYLEILDARIFLHLKNLIQLNLRNNQLKRILPQLLLDINIDLNNNPLNCRCTPEFYQIICEKSTNLKQSINESHNCTAPYYDPQQLDTYPASYLRLSTFTLICPINGQPPPIIIWSTPFGNLTSINSSNIDLLSFNNDKPIYITLISLAGPLTARTRHKLHAFNTNHLSITQARTGLQHHFSCSGINMLGIYTYKFNFNINTYAKKHALWLMMFTMIFGFVMSLIGIILCIILKYTYYYSNDHIKTPPLYPTMTSNSAALTPPNFEFNQWLSLTAANITGTLEQVRDKLRSGVQQVSGTIRQAAESSAAYFQSFRETSQQRFNFIRVHTLSSLRSSGNIMRAGMNMLTVQVNSLGDYCGVTTGRLVPRNYLLEQQLHNLQNSTSSILYTYYNHMPTIIEDDESIVEPTSLINSQDYSPYTGYISSTVLKNESGIGQLDTADNSVQLALNNFNQDTIDTFDNGNFTITRHLIGGIGTFHDQSHDHNDELINESQLSINYKK</sequence>
<dbReference type="InterPro" id="IPR036388">
    <property type="entry name" value="WH-like_DNA-bd_sf"/>
</dbReference>
<evidence type="ECO:0000256" key="8">
    <source>
        <dbReference type="SAM" id="Phobius"/>
    </source>
</evidence>
<keyword evidence="8" id="KW-1133">Transmembrane helix</keyword>
<dbReference type="InterPro" id="IPR036390">
    <property type="entry name" value="WH_DNA-bd_sf"/>
</dbReference>
<feature type="region of interest" description="Disordered" evidence="7">
    <location>
        <begin position="524"/>
        <end position="545"/>
    </location>
</feature>
<dbReference type="InterPro" id="IPR029071">
    <property type="entry name" value="Ubiquitin-like_domsf"/>
</dbReference>
<dbReference type="InterPro" id="IPR000591">
    <property type="entry name" value="DEP_dom"/>
</dbReference>
<dbReference type="PROSITE" id="PS50106">
    <property type="entry name" value="PDZ"/>
    <property type="match status" value="1"/>
</dbReference>
<dbReference type="CDD" id="cd06717">
    <property type="entry name" value="PDZ_Dishevelled-like"/>
    <property type="match status" value="1"/>
</dbReference>
<dbReference type="Gene3D" id="3.80.10.10">
    <property type="entry name" value="Ribonuclease Inhibitor"/>
    <property type="match status" value="1"/>
</dbReference>
<feature type="region of interest" description="Disordered" evidence="7">
    <location>
        <begin position="201"/>
        <end position="227"/>
    </location>
</feature>
<comment type="similarity">
    <text evidence="2">Belongs to the DSH family.</text>
</comment>
<dbReference type="PROSITE" id="PS50841">
    <property type="entry name" value="DIX"/>
    <property type="match status" value="1"/>
</dbReference>
<evidence type="ECO:0000256" key="6">
    <source>
        <dbReference type="PROSITE-ProRule" id="PRU00069"/>
    </source>
</evidence>
<feature type="compositionally biased region" description="Polar residues" evidence="7">
    <location>
        <begin position="130"/>
        <end position="139"/>
    </location>
</feature>
<feature type="transmembrane region" description="Helical" evidence="8">
    <location>
        <begin position="954"/>
        <end position="979"/>
    </location>
</feature>
<dbReference type="InterPro" id="IPR036034">
    <property type="entry name" value="PDZ_sf"/>
</dbReference>
<dbReference type="PROSITE" id="PS50186">
    <property type="entry name" value="DEP"/>
    <property type="match status" value="1"/>
</dbReference>
<reference evidence="12" key="1">
    <citation type="submission" date="2021-02" db="EMBL/GenBank/DDBJ databases">
        <authorList>
            <person name="Nowell W R."/>
        </authorList>
    </citation>
    <scope>NUCLEOTIDE SEQUENCE</scope>
</reference>
<dbReference type="FunFam" id="2.30.42.10:FF:000014">
    <property type="entry name" value="Segment polarity protein dishevelled homolog DVL-3"/>
    <property type="match status" value="1"/>
</dbReference>
<feature type="domain" description="DEP" evidence="10">
    <location>
        <begin position="433"/>
        <end position="507"/>
    </location>
</feature>
<dbReference type="InterPro" id="IPR008339">
    <property type="entry name" value="Dishevelled_fam"/>
</dbReference>
<dbReference type="InterPro" id="IPR015506">
    <property type="entry name" value="Dsh/Dvl-rel"/>
</dbReference>
<evidence type="ECO:0000256" key="7">
    <source>
        <dbReference type="SAM" id="MobiDB-lite"/>
    </source>
</evidence>
<dbReference type="InterPro" id="IPR003351">
    <property type="entry name" value="Dishevelled_protein_dom"/>
</dbReference>
<keyword evidence="8" id="KW-0472">Membrane</keyword>
<keyword evidence="13" id="KW-1185">Reference proteome</keyword>
<feature type="compositionally biased region" description="Low complexity" evidence="7">
    <location>
        <begin position="586"/>
        <end position="595"/>
    </location>
</feature>
<dbReference type="GO" id="GO:0060070">
    <property type="term" value="P:canonical Wnt signaling pathway"/>
    <property type="evidence" value="ECO:0007669"/>
    <property type="project" value="TreeGrafter"/>
</dbReference>
<dbReference type="SUPFAM" id="SSF52058">
    <property type="entry name" value="L domain-like"/>
    <property type="match status" value="1"/>
</dbReference>
<evidence type="ECO:0000313" key="13">
    <source>
        <dbReference type="Proteomes" id="UP000663870"/>
    </source>
</evidence>
<feature type="compositionally biased region" description="Polar residues" evidence="7">
    <location>
        <begin position="563"/>
        <end position="579"/>
    </location>
</feature>
<feature type="domain" description="DIX" evidence="11">
    <location>
        <begin position="16"/>
        <end position="99"/>
    </location>
</feature>
<dbReference type="SMART" id="SM00228">
    <property type="entry name" value="PDZ"/>
    <property type="match status" value="1"/>
</dbReference>
<dbReference type="SMART" id="SM00049">
    <property type="entry name" value="DEP"/>
    <property type="match status" value="1"/>
</dbReference>
<protein>
    <recommendedName>
        <fullName evidence="14">Dishevelled</fullName>
    </recommendedName>
</protein>
<keyword evidence="5 6" id="KW-0879">Wnt signaling pathway</keyword>
<dbReference type="Pfam" id="PF00595">
    <property type="entry name" value="PDZ"/>
    <property type="match status" value="1"/>
</dbReference>
<feature type="domain" description="PDZ" evidence="9">
    <location>
        <begin position="247"/>
        <end position="322"/>
    </location>
</feature>
<feature type="region of interest" description="Disordered" evidence="7">
    <location>
        <begin position="559"/>
        <end position="600"/>
    </location>
</feature>
<dbReference type="InterPro" id="IPR032675">
    <property type="entry name" value="LRR_dom_sf"/>
</dbReference>
<dbReference type="FunFam" id="1.10.10.10:FF:000040">
    <property type="entry name" value="segment polarity protein dishevelled homolog DVL-3"/>
    <property type="match status" value="1"/>
</dbReference>
<evidence type="ECO:0000256" key="1">
    <source>
        <dbReference type="ARBA" id="ARBA00004496"/>
    </source>
</evidence>
<dbReference type="PRINTS" id="PR01760">
    <property type="entry name" value="DISHEVELLED"/>
</dbReference>
<dbReference type="SUPFAM" id="SSF54236">
    <property type="entry name" value="Ubiquitin-like"/>
    <property type="match status" value="1"/>
</dbReference>
<dbReference type="GO" id="GO:0035556">
    <property type="term" value="P:intracellular signal transduction"/>
    <property type="evidence" value="ECO:0007669"/>
    <property type="project" value="InterPro"/>
</dbReference>
<accession>A0A814JVL8</accession>
<evidence type="ECO:0000256" key="4">
    <source>
        <dbReference type="ARBA" id="ARBA00022490"/>
    </source>
</evidence>
<dbReference type="PANTHER" id="PTHR10878">
    <property type="entry name" value="SEGMENT POLARITY PROTEIN DISHEVELLED"/>
    <property type="match status" value="1"/>
</dbReference>
<proteinExistence type="inferred from homology"/>
<dbReference type="GO" id="GO:0005829">
    <property type="term" value="C:cytosol"/>
    <property type="evidence" value="ECO:0007669"/>
    <property type="project" value="TreeGrafter"/>
</dbReference>
<organism evidence="12 13">
    <name type="scientific">Rotaria sordida</name>
    <dbReference type="NCBI Taxonomy" id="392033"/>
    <lineage>
        <taxon>Eukaryota</taxon>
        <taxon>Metazoa</taxon>
        <taxon>Spiralia</taxon>
        <taxon>Gnathifera</taxon>
        <taxon>Rotifera</taxon>
        <taxon>Eurotatoria</taxon>
        <taxon>Bdelloidea</taxon>
        <taxon>Philodinida</taxon>
        <taxon>Philodinidae</taxon>
        <taxon>Rotaria</taxon>
    </lineage>
</organism>
<dbReference type="Pfam" id="PF00610">
    <property type="entry name" value="DEP"/>
    <property type="match status" value="1"/>
</dbReference>
<evidence type="ECO:0000259" key="10">
    <source>
        <dbReference type="PROSITE" id="PS50186"/>
    </source>
</evidence>
<dbReference type="InterPro" id="IPR001611">
    <property type="entry name" value="Leu-rich_rpt"/>
</dbReference>
<dbReference type="PANTHER" id="PTHR10878:SF25">
    <property type="entry name" value="SEGMENT POLARITY PROTEIN DISHEVELLED"/>
    <property type="match status" value="1"/>
</dbReference>
<dbReference type="InterPro" id="IPR001478">
    <property type="entry name" value="PDZ"/>
</dbReference>
<gene>
    <name evidence="12" type="ORF">JXQ802_LOCUS16288</name>
</gene>
<dbReference type="Gene3D" id="2.40.240.130">
    <property type="match status" value="1"/>
</dbReference>
<dbReference type="EMBL" id="CAJNOL010000392">
    <property type="protein sequence ID" value="CAF1043724.1"/>
    <property type="molecule type" value="Genomic_DNA"/>
</dbReference>
<keyword evidence="3" id="KW-0217">Developmental protein</keyword>
<comment type="caution">
    <text evidence="12">The sequence shown here is derived from an EMBL/GenBank/DDBJ whole genome shotgun (WGS) entry which is preliminary data.</text>
</comment>
<evidence type="ECO:0000256" key="5">
    <source>
        <dbReference type="ARBA" id="ARBA00022687"/>
    </source>
</evidence>
<feature type="region of interest" description="Disordered" evidence="7">
    <location>
        <begin position="103"/>
        <end position="139"/>
    </location>
</feature>
<dbReference type="Gene3D" id="1.10.10.10">
    <property type="entry name" value="Winged helix-like DNA-binding domain superfamily/Winged helix DNA-binding domain"/>
    <property type="match status" value="1"/>
</dbReference>
<dbReference type="InterPro" id="IPR001158">
    <property type="entry name" value="DIX"/>
</dbReference>
<dbReference type="CDD" id="cd04438">
    <property type="entry name" value="DEP_dishevelled"/>
    <property type="match status" value="1"/>
</dbReference>
<dbReference type="Gene3D" id="2.30.42.10">
    <property type="match status" value="1"/>
</dbReference>
<dbReference type="InterPro" id="IPR038207">
    <property type="entry name" value="DIX_dom_sf"/>
</dbReference>
<feature type="compositionally biased region" description="Basic residues" evidence="7">
    <location>
        <begin position="209"/>
        <end position="222"/>
    </location>
</feature>
<dbReference type="SUPFAM" id="SSF46785">
    <property type="entry name" value="Winged helix' DNA-binding domain"/>
    <property type="match status" value="1"/>
</dbReference>
<evidence type="ECO:0000256" key="3">
    <source>
        <dbReference type="ARBA" id="ARBA00022473"/>
    </source>
</evidence>
<name>A0A814JVL8_9BILA</name>
<evidence type="ECO:0000259" key="9">
    <source>
        <dbReference type="PROSITE" id="PS50106"/>
    </source>
</evidence>
<evidence type="ECO:0008006" key="14">
    <source>
        <dbReference type="Google" id="ProtNLM"/>
    </source>
</evidence>
<evidence type="ECO:0000259" key="11">
    <source>
        <dbReference type="PROSITE" id="PS50841"/>
    </source>
</evidence>
<dbReference type="Pfam" id="PF02377">
    <property type="entry name" value="Dishevelled"/>
    <property type="match status" value="1"/>
</dbReference>
<dbReference type="SMART" id="SM00021">
    <property type="entry name" value="DAX"/>
    <property type="match status" value="1"/>
</dbReference>
<evidence type="ECO:0000313" key="12">
    <source>
        <dbReference type="EMBL" id="CAF1043724.1"/>
    </source>
</evidence>
<keyword evidence="8" id="KW-0812">Transmembrane</keyword>
<feature type="compositionally biased region" description="Gly residues" evidence="7">
    <location>
        <begin position="105"/>
        <end position="115"/>
    </location>
</feature>
<comment type="subcellular location">
    <subcellularLocation>
        <location evidence="1">Cytoplasm</location>
    </subcellularLocation>
</comment>
<dbReference type="Proteomes" id="UP000663870">
    <property type="component" value="Unassembled WGS sequence"/>
</dbReference>
<dbReference type="GO" id="GO:0005109">
    <property type="term" value="F:frizzled binding"/>
    <property type="evidence" value="ECO:0007669"/>
    <property type="project" value="TreeGrafter"/>
</dbReference>
<keyword evidence="4" id="KW-0963">Cytoplasm</keyword>
<evidence type="ECO:0000256" key="2">
    <source>
        <dbReference type="ARBA" id="ARBA00008735"/>
    </source>
</evidence>
<dbReference type="PROSITE" id="PS51450">
    <property type="entry name" value="LRR"/>
    <property type="match status" value="1"/>
</dbReference>
<dbReference type="AlphaFoldDB" id="A0A814JVL8"/>
<dbReference type="SUPFAM" id="SSF50156">
    <property type="entry name" value="PDZ domain-like"/>
    <property type="match status" value="1"/>
</dbReference>